<evidence type="ECO:0000256" key="4">
    <source>
        <dbReference type="ARBA" id="ARBA00022801"/>
    </source>
</evidence>
<evidence type="ECO:0000259" key="10">
    <source>
        <dbReference type="SMART" id="SM00986"/>
    </source>
</evidence>
<dbReference type="SMART" id="SM00987">
    <property type="entry name" value="UreE_C"/>
    <property type="match status" value="1"/>
</dbReference>
<keyword evidence="7" id="KW-0234">DNA repair</keyword>
<evidence type="ECO:0000256" key="2">
    <source>
        <dbReference type="ARBA" id="ARBA00022723"/>
    </source>
</evidence>
<evidence type="ECO:0000256" key="8">
    <source>
        <dbReference type="ARBA" id="ARBA00023779"/>
    </source>
</evidence>
<keyword evidence="5" id="KW-0408">Iron</keyword>
<dbReference type="SUPFAM" id="SSF52141">
    <property type="entry name" value="Uracil-DNA glycosylase-like"/>
    <property type="match status" value="1"/>
</dbReference>
<evidence type="ECO:0000256" key="7">
    <source>
        <dbReference type="ARBA" id="ARBA00023204"/>
    </source>
</evidence>
<dbReference type="GO" id="GO:0046872">
    <property type="term" value="F:metal ion binding"/>
    <property type="evidence" value="ECO:0007669"/>
    <property type="project" value="UniProtKB-KW"/>
</dbReference>
<evidence type="ECO:0000256" key="3">
    <source>
        <dbReference type="ARBA" id="ARBA00022763"/>
    </source>
</evidence>
<dbReference type="InterPro" id="IPR005122">
    <property type="entry name" value="Uracil-DNA_glycosylase-like"/>
</dbReference>
<keyword evidence="3" id="KW-0227">DNA damage</keyword>
<dbReference type="Pfam" id="PF03167">
    <property type="entry name" value="UDG"/>
    <property type="match status" value="1"/>
</dbReference>
<dbReference type="AlphaFoldDB" id="A0AAN1Y046"/>
<keyword evidence="2" id="KW-0479">Metal-binding</keyword>
<organism evidence="11 12">
    <name type="scientific">Vulcanimicrobium alpinum</name>
    <dbReference type="NCBI Taxonomy" id="3016050"/>
    <lineage>
        <taxon>Bacteria</taxon>
        <taxon>Bacillati</taxon>
        <taxon>Vulcanimicrobiota</taxon>
        <taxon>Vulcanimicrobiia</taxon>
        <taxon>Vulcanimicrobiales</taxon>
        <taxon>Vulcanimicrobiaceae</taxon>
        <taxon>Vulcanimicrobium</taxon>
    </lineage>
</organism>
<dbReference type="SMART" id="SM00986">
    <property type="entry name" value="UDG"/>
    <property type="match status" value="1"/>
</dbReference>
<dbReference type="GO" id="GO:0006284">
    <property type="term" value="P:base-excision repair"/>
    <property type="evidence" value="ECO:0007669"/>
    <property type="project" value="InterPro"/>
</dbReference>
<dbReference type="InterPro" id="IPR051536">
    <property type="entry name" value="UDG_Type-4/5"/>
</dbReference>
<keyword evidence="6" id="KW-0411">Iron-sulfur</keyword>
<evidence type="ECO:0000256" key="1">
    <source>
        <dbReference type="ARBA" id="ARBA00022485"/>
    </source>
</evidence>
<protein>
    <recommendedName>
        <fullName evidence="9">Type-5 uracil-DNA glycosylase</fullName>
    </recommendedName>
</protein>
<dbReference type="EMBL" id="AP025523">
    <property type="protein sequence ID" value="BDE08185.1"/>
    <property type="molecule type" value="Genomic_DNA"/>
</dbReference>
<dbReference type="GO" id="GO:0004844">
    <property type="term" value="F:uracil DNA N-glycosylase activity"/>
    <property type="evidence" value="ECO:0007669"/>
    <property type="project" value="InterPro"/>
</dbReference>
<dbReference type="CDD" id="cd10031">
    <property type="entry name" value="UDG-F5_TTUDGB_like"/>
    <property type="match status" value="1"/>
</dbReference>
<accession>A0AAN1Y046</accession>
<dbReference type="InterPro" id="IPR036895">
    <property type="entry name" value="Uracil-DNA_glycosylase-like_sf"/>
</dbReference>
<feature type="domain" description="Uracil-DNA glycosylase-like" evidence="10">
    <location>
        <begin position="17"/>
        <end position="192"/>
    </location>
</feature>
<proteinExistence type="inferred from homology"/>
<reference evidence="11 12" key="1">
    <citation type="journal article" date="2022" name="ISME Commun">
        <title>Vulcanimicrobium alpinus gen. nov. sp. nov., the first cultivated representative of the candidate phylum 'Eremiobacterota', is a metabolically versatile aerobic anoxygenic phototroph.</title>
        <authorList>
            <person name="Yabe S."/>
            <person name="Muto K."/>
            <person name="Abe K."/>
            <person name="Yokota A."/>
            <person name="Staudigel H."/>
            <person name="Tebo B.M."/>
        </authorList>
    </citation>
    <scope>NUCLEOTIDE SEQUENCE [LARGE SCALE GENOMIC DNA]</scope>
    <source>
        <strain evidence="11 12">WC8-2</strain>
    </source>
</reference>
<keyword evidence="1" id="KW-0004">4Fe-4S</keyword>
<dbReference type="PANTHER" id="PTHR33693">
    <property type="entry name" value="TYPE-5 URACIL-DNA GLYCOSYLASE"/>
    <property type="match status" value="1"/>
</dbReference>
<evidence type="ECO:0000313" key="12">
    <source>
        <dbReference type="Proteomes" id="UP001317532"/>
    </source>
</evidence>
<dbReference type="GO" id="GO:0051539">
    <property type="term" value="F:4 iron, 4 sulfur cluster binding"/>
    <property type="evidence" value="ECO:0007669"/>
    <property type="project" value="UniProtKB-KW"/>
</dbReference>
<dbReference type="InterPro" id="IPR044147">
    <property type="entry name" value="UdgB-like"/>
</dbReference>
<dbReference type="KEGG" id="vab:WPS_34610"/>
<gene>
    <name evidence="11" type="ORF">WPS_34610</name>
</gene>
<evidence type="ECO:0000256" key="9">
    <source>
        <dbReference type="ARBA" id="ARBA00023887"/>
    </source>
</evidence>
<name>A0AAN1Y046_UNVUL</name>
<keyword evidence="12" id="KW-1185">Reference proteome</keyword>
<sequence>MKKRAFREHEYWAKPVPGWGDPHARVVLVGLAPGAHGSNRTGRVFTGDGSGEWLYRALHRAGFANQPHAVDRNDGLALRDAFITAAVRCAPPGNKPTPQQRARCLPYLREELDTLAHARVIVTLGKLADDTIHAMVKERGAYRSGRAPFAHLAETTVDLGPLRDVVVLTSYHPSRQNTNTGVLTEPMLDAVFVRARALALR</sequence>
<evidence type="ECO:0000256" key="6">
    <source>
        <dbReference type="ARBA" id="ARBA00023014"/>
    </source>
</evidence>
<dbReference type="PANTHER" id="PTHR33693:SF3">
    <property type="entry name" value="TYPE-5 URACIL-DNA GLYCOSYLASE"/>
    <property type="match status" value="1"/>
</dbReference>
<evidence type="ECO:0000313" key="11">
    <source>
        <dbReference type="EMBL" id="BDE08185.1"/>
    </source>
</evidence>
<comment type="similarity">
    <text evidence="8">Belongs to the uracil-DNA glycosylase (UDG) superfamily. Type 5 (UDGb) family.</text>
</comment>
<evidence type="ECO:0000256" key="5">
    <source>
        <dbReference type="ARBA" id="ARBA00023004"/>
    </source>
</evidence>
<dbReference type="Proteomes" id="UP001317532">
    <property type="component" value="Chromosome"/>
</dbReference>
<dbReference type="Gene3D" id="3.40.470.10">
    <property type="entry name" value="Uracil-DNA glycosylase-like domain"/>
    <property type="match status" value="1"/>
</dbReference>
<dbReference type="GO" id="GO:0033958">
    <property type="term" value="F:DNA-deoxyinosine glycosylase activity"/>
    <property type="evidence" value="ECO:0007669"/>
    <property type="project" value="InterPro"/>
</dbReference>
<keyword evidence="4" id="KW-0378">Hydrolase</keyword>